<evidence type="ECO:0000313" key="2">
    <source>
        <dbReference type="EMBL" id="KKN48345.1"/>
    </source>
</evidence>
<feature type="compositionally biased region" description="Low complexity" evidence="1">
    <location>
        <begin position="1"/>
        <end position="19"/>
    </location>
</feature>
<organism evidence="2">
    <name type="scientific">marine sediment metagenome</name>
    <dbReference type="NCBI Taxonomy" id="412755"/>
    <lineage>
        <taxon>unclassified sequences</taxon>
        <taxon>metagenomes</taxon>
        <taxon>ecological metagenomes</taxon>
    </lineage>
</organism>
<evidence type="ECO:0000256" key="1">
    <source>
        <dbReference type="SAM" id="MobiDB-lite"/>
    </source>
</evidence>
<name>A0A0F9QVK6_9ZZZZ</name>
<accession>A0A0F9QVK6</accession>
<gene>
    <name evidence="2" type="ORF">LCGC14_0653800</name>
</gene>
<sequence length="97" mass="10914">MTHTPGPWNLNGGPNPTNPRHYTVYVKPEGPETVEHICSVSDRMSPDWKTNAKLIAAAPKLLEALEVYQQTSPVQRATWKWHTAWYEQMTAAIKAAT</sequence>
<proteinExistence type="predicted"/>
<protein>
    <submittedName>
        <fullName evidence="2">Uncharacterized protein</fullName>
    </submittedName>
</protein>
<feature type="region of interest" description="Disordered" evidence="1">
    <location>
        <begin position="1"/>
        <end position="20"/>
    </location>
</feature>
<dbReference type="EMBL" id="LAZR01001225">
    <property type="protein sequence ID" value="KKN48345.1"/>
    <property type="molecule type" value="Genomic_DNA"/>
</dbReference>
<comment type="caution">
    <text evidence="2">The sequence shown here is derived from an EMBL/GenBank/DDBJ whole genome shotgun (WGS) entry which is preliminary data.</text>
</comment>
<dbReference type="AlphaFoldDB" id="A0A0F9QVK6"/>
<reference evidence="2" key="1">
    <citation type="journal article" date="2015" name="Nature">
        <title>Complex archaea that bridge the gap between prokaryotes and eukaryotes.</title>
        <authorList>
            <person name="Spang A."/>
            <person name="Saw J.H."/>
            <person name="Jorgensen S.L."/>
            <person name="Zaremba-Niedzwiedzka K."/>
            <person name="Martijn J."/>
            <person name="Lind A.E."/>
            <person name="van Eijk R."/>
            <person name="Schleper C."/>
            <person name="Guy L."/>
            <person name="Ettema T.J."/>
        </authorList>
    </citation>
    <scope>NUCLEOTIDE SEQUENCE</scope>
</reference>